<reference evidence="2 3" key="1">
    <citation type="submission" date="2014-08" db="EMBL/GenBank/DDBJ databases">
        <authorList>
            <person name="Moulin Lionel"/>
        </authorList>
    </citation>
    <scope>NUCLEOTIDE SEQUENCE [LARGE SCALE GENOMIC DNA]</scope>
</reference>
<feature type="region of interest" description="Disordered" evidence="1">
    <location>
        <begin position="30"/>
        <end position="56"/>
    </location>
</feature>
<dbReference type="EMBL" id="CCNE01000011">
    <property type="protein sequence ID" value="CDX54140.1"/>
    <property type="molecule type" value="Genomic_DNA"/>
</dbReference>
<protein>
    <submittedName>
        <fullName evidence="2">Uncharacterized protein</fullName>
    </submittedName>
</protein>
<name>A0A090G7J6_MESPL</name>
<dbReference type="Proteomes" id="UP000046122">
    <property type="component" value="Unassembled WGS sequence"/>
</dbReference>
<dbReference type="AlphaFoldDB" id="A0A090G7J6"/>
<evidence type="ECO:0000313" key="2">
    <source>
        <dbReference type="EMBL" id="CDX54140.1"/>
    </source>
</evidence>
<proteinExistence type="predicted"/>
<evidence type="ECO:0000256" key="1">
    <source>
        <dbReference type="SAM" id="MobiDB-lite"/>
    </source>
</evidence>
<gene>
    <name evidence="2" type="ORF">MPL3365_190040</name>
</gene>
<sequence>MTRMRGLRNRKRGGLLSGQVEIGSKELYPLLPVPNAHSRPRKADSRLRRPSPGEPR</sequence>
<accession>A0A090G7J6</accession>
<organism evidence="2 3">
    <name type="scientific">Mesorhizobium plurifarium</name>
    <dbReference type="NCBI Taxonomy" id="69974"/>
    <lineage>
        <taxon>Bacteria</taxon>
        <taxon>Pseudomonadati</taxon>
        <taxon>Pseudomonadota</taxon>
        <taxon>Alphaproteobacteria</taxon>
        <taxon>Hyphomicrobiales</taxon>
        <taxon>Phyllobacteriaceae</taxon>
        <taxon>Mesorhizobium</taxon>
    </lineage>
</organism>
<evidence type="ECO:0000313" key="3">
    <source>
        <dbReference type="Proteomes" id="UP000046122"/>
    </source>
</evidence>